<evidence type="ECO:0000256" key="2">
    <source>
        <dbReference type="ARBA" id="ARBA00006472"/>
    </source>
</evidence>
<dbReference type="InterPro" id="IPR001533">
    <property type="entry name" value="Pterin_deHydtase"/>
</dbReference>
<dbReference type="InterPro" id="IPR036428">
    <property type="entry name" value="PCD_sf"/>
</dbReference>
<keyword evidence="4" id="KW-0456">Lyase</keyword>
<dbReference type="Gene3D" id="3.30.1360.20">
    <property type="entry name" value="Transcriptional coactivator/pterin dehydratase"/>
    <property type="match status" value="1"/>
</dbReference>
<evidence type="ECO:0000256" key="3">
    <source>
        <dbReference type="ARBA" id="ARBA00013252"/>
    </source>
</evidence>
<evidence type="ECO:0000256" key="1">
    <source>
        <dbReference type="ARBA" id="ARBA00001554"/>
    </source>
</evidence>
<accession>A0A381R2D1</accession>
<protein>
    <recommendedName>
        <fullName evidence="3">4a-hydroxytetrahydrobiopterin dehydratase</fullName>
        <ecNumber evidence="3">4.2.1.96</ecNumber>
    </recommendedName>
</protein>
<dbReference type="CDD" id="cd00488">
    <property type="entry name" value="PCD_DCoH"/>
    <property type="match status" value="1"/>
</dbReference>
<dbReference type="EMBL" id="UINC01001657">
    <property type="protein sequence ID" value="SUZ85905.1"/>
    <property type="molecule type" value="Genomic_DNA"/>
</dbReference>
<evidence type="ECO:0000313" key="5">
    <source>
        <dbReference type="EMBL" id="SUZ85905.1"/>
    </source>
</evidence>
<name>A0A381R2D1_9ZZZZ</name>
<reference evidence="5" key="1">
    <citation type="submission" date="2018-05" db="EMBL/GenBank/DDBJ databases">
        <authorList>
            <person name="Lanie J.A."/>
            <person name="Ng W.-L."/>
            <person name="Kazmierczak K.M."/>
            <person name="Andrzejewski T.M."/>
            <person name="Davidsen T.M."/>
            <person name="Wayne K.J."/>
            <person name="Tettelin H."/>
            <person name="Glass J.I."/>
            <person name="Rusch D."/>
            <person name="Podicherti R."/>
            <person name="Tsui H.-C.T."/>
            <person name="Winkler M.E."/>
        </authorList>
    </citation>
    <scope>NUCLEOTIDE SEQUENCE</scope>
</reference>
<dbReference type="Pfam" id="PF01329">
    <property type="entry name" value="Pterin_4a"/>
    <property type="match status" value="1"/>
</dbReference>
<dbReference type="SUPFAM" id="SSF55248">
    <property type="entry name" value="PCD-like"/>
    <property type="match status" value="1"/>
</dbReference>
<dbReference type="AlphaFoldDB" id="A0A381R2D1"/>
<comment type="catalytic activity">
    <reaction evidence="1">
        <text>(4aS,6R)-4a-hydroxy-L-erythro-5,6,7,8-tetrahydrobiopterin = (6R)-L-erythro-6,7-dihydrobiopterin + H2O</text>
        <dbReference type="Rhea" id="RHEA:11920"/>
        <dbReference type="ChEBI" id="CHEBI:15377"/>
        <dbReference type="ChEBI" id="CHEBI:15642"/>
        <dbReference type="ChEBI" id="CHEBI:43120"/>
        <dbReference type="EC" id="4.2.1.96"/>
    </reaction>
</comment>
<sequence>MDGISFVMELAEKAEAADHHPDLVVGWCRIDVSFTSHDKGGVTDKCLYMAKETDKIKK</sequence>
<dbReference type="GO" id="GO:0006729">
    <property type="term" value="P:tetrahydrobiopterin biosynthetic process"/>
    <property type="evidence" value="ECO:0007669"/>
    <property type="project" value="InterPro"/>
</dbReference>
<dbReference type="GO" id="GO:0008124">
    <property type="term" value="F:4-alpha-hydroxytetrahydrobiopterin dehydratase activity"/>
    <property type="evidence" value="ECO:0007669"/>
    <property type="project" value="UniProtKB-EC"/>
</dbReference>
<gene>
    <name evidence="5" type="ORF">METZ01_LOCUS38759</name>
</gene>
<evidence type="ECO:0000256" key="4">
    <source>
        <dbReference type="ARBA" id="ARBA00023239"/>
    </source>
</evidence>
<dbReference type="EC" id="4.2.1.96" evidence="3"/>
<comment type="similarity">
    <text evidence="2">Belongs to the pterin-4-alpha-carbinolamine dehydratase family.</text>
</comment>
<organism evidence="5">
    <name type="scientific">marine metagenome</name>
    <dbReference type="NCBI Taxonomy" id="408172"/>
    <lineage>
        <taxon>unclassified sequences</taxon>
        <taxon>metagenomes</taxon>
        <taxon>ecological metagenomes</taxon>
    </lineage>
</organism>
<proteinExistence type="inferred from homology"/>